<sequence>MSEKTDRSHYLVTITYDYEQSNRKTRKILVLSSLTSQNAIQYAMKYVPYGQKIININSNDYRIPTYGSSAFEIVSK</sequence>
<proteinExistence type="predicted"/>
<name>A0A0F9DFG8_9ZZZZ</name>
<comment type="caution">
    <text evidence="1">The sequence shown here is derived from an EMBL/GenBank/DDBJ whole genome shotgun (WGS) entry which is preliminary data.</text>
</comment>
<evidence type="ECO:0000313" key="1">
    <source>
        <dbReference type="EMBL" id="KKL60463.1"/>
    </source>
</evidence>
<gene>
    <name evidence="1" type="ORF">LCGC14_2205030</name>
</gene>
<organism evidence="1">
    <name type="scientific">marine sediment metagenome</name>
    <dbReference type="NCBI Taxonomy" id="412755"/>
    <lineage>
        <taxon>unclassified sequences</taxon>
        <taxon>metagenomes</taxon>
        <taxon>ecological metagenomes</taxon>
    </lineage>
</organism>
<dbReference type="EMBL" id="LAZR01029138">
    <property type="protein sequence ID" value="KKL60463.1"/>
    <property type="molecule type" value="Genomic_DNA"/>
</dbReference>
<protein>
    <submittedName>
        <fullName evidence="1">Uncharacterized protein</fullName>
    </submittedName>
</protein>
<dbReference type="AlphaFoldDB" id="A0A0F9DFG8"/>
<reference evidence="1" key="1">
    <citation type="journal article" date="2015" name="Nature">
        <title>Complex archaea that bridge the gap between prokaryotes and eukaryotes.</title>
        <authorList>
            <person name="Spang A."/>
            <person name="Saw J.H."/>
            <person name="Jorgensen S.L."/>
            <person name="Zaremba-Niedzwiedzka K."/>
            <person name="Martijn J."/>
            <person name="Lind A.E."/>
            <person name="van Eijk R."/>
            <person name="Schleper C."/>
            <person name="Guy L."/>
            <person name="Ettema T.J."/>
        </authorList>
    </citation>
    <scope>NUCLEOTIDE SEQUENCE</scope>
</reference>
<accession>A0A0F9DFG8</accession>